<accession>A0A2S5R8L5</accession>
<proteinExistence type="predicted"/>
<name>A0A2S5R8L5_9PROT</name>
<dbReference type="Proteomes" id="UP000239425">
    <property type="component" value="Unassembled WGS sequence"/>
</dbReference>
<organism evidence="1 2">
    <name type="scientific">Holospora curviuscula</name>
    <dbReference type="NCBI Taxonomy" id="1082868"/>
    <lineage>
        <taxon>Bacteria</taxon>
        <taxon>Pseudomonadati</taxon>
        <taxon>Pseudomonadota</taxon>
        <taxon>Alphaproteobacteria</taxon>
        <taxon>Holosporales</taxon>
        <taxon>Holosporaceae</taxon>
        <taxon>Holospora</taxon>
    </lineage>
</organism>
<sequence>MSTEKPQAVKKTLMQGQYILGDIQKIIEELNHCVAAYPDISDDISNFEKNLADMIHIVFELSATS</sequence>
<dbReference type="AlphaFoldDB" id="A0A2S5R8L5"/>
<dbReference type="EMBL" id="PHHC01000084">
    <property type="protein sequence ID" value="PPE03681.1"/>
    <property type="molecule type" value="Genomic_DNA"/>
</dbReference>
<dbReference type="RefSeq" id="WP_104206918.1">
    <property type="nucleotide sequence ID" value="NZ_PHHC01000084.1"/>
</dbReference>
<evidence type="ECO:0000313" key="1">
    <source>
        <dbReference type="EMBL" id="PPE03681.1"/>
    </source>
</evidence>
<evidence type="ECO:0000313" key="2">
    <source>
        <dbReference type="Proteomes" id="UP000239425"/>
    </source>
</evidence>
<reference evidence="1 2" key="1">
    <citation type="submission" date="2017-11" db="EMBL/GenBank/DDBJ databases">
        <title>Comparative genomic analysis of Holospora spp., intranuclear symbionts of paramecia.</title>
        <authorList>
            <person name="Garushyants S.K."/>
            <person name="Beliavskaya A."/>
            <person name="Malko D.B."/>
            <person name="Logacheva M.D."/>
            <person name="Rautian M.S."/>
            <person name="Gelfand M.S."/>
        </authorList>
    </citation>
    <scope>NUCLEOTIDE SEQUENCE [LARGE SCALE GENOMIC DNA]</scope>
    <source>
        <strain evidence="2">02AZ16</strain>
    </source>
</reference>
<comment type="caution">
    <text evidence="1">The sequence shown here is derived from an EMBL/GenBank/DDBJ whole genome shotgun (WGS) entry which is preliminary data.</text>
</comment>
<protein>
    <submittedName>
        <fullName evidence="1">Uncharacterized protein</fullName>
    </submittedName>
</protein>
<keyword evidence="2" id="KW-1185">Reference proteome</keyword>
<gene>
    <name evidence="1" type="ORF">HCUR_00911</name>
</gene>